<evidence type="ECO:0000313" key="2">
    <source>
        <dbReference type="Proteomes" id="UP000255303"/>
    </source>
</evidence>
<dbReference type="Proteomes" id="UP000255303">
    <property type="component" value="Unassembled WGS sequence"/>
</dbReference>
<gene>
    <name evidence="1" type="ORF">NCTC10692_00610</name>
</gene>
<evidence type="ECO:0000313" key="1">
    <source>
        <dbReference type="EMBL" id="SUD50221.1"/>
    </source>
</evidence>
<dbReference type="AlphaFoldDB" id="A0A379JPT6"/>
<sequence length="52" mass="5631">MPGGVAGAQFIRTAPYAYWDTLFAHNPVVALPAPAISRDNPPLLKILSLERL</sequence>
<organism evidence="1 2">
    <name type="scientific">Ectopseudomonas oleovorans</name>
    <name type="common">Pseudomonas oleovorans</name>
    <dbReference type="NCBI Taxonomy" id="301"/>
    <lineage>
        <taxon>Bacteria</taxon>
        <taxon>Pseudomonadati</taxon>
        <taxon>Pseudomonadota</taxon>
        <taxon>Gammaproteobacteria</taxon>
        <taxon>Pseudomonadales</taxon>
        <taxon>Pseudomonadaceae</taxon>
        <taxon>Ectopseudomonas</taxon>
    </lineage>
</organism>
<name>A0A379JPT6_ECTOL</name>
<protein>
    <submittedName>
        <fullName evidence="1">Uncharacterized protein</fullName>
    </submittedName>
</protein>
<accession>A0A379JPT6</accession>
<proteinExistence type="predicted"/>
<dbReference type="EMBL" id="UGUV01000002">
    <property type="protein sequence ID" value="SUD50221.1"/>
    <property type="molecule type" value="Genomic_DNA"/>
</dbReference>
<reference evidence="1 2" key="1">
    <citation type="submission" date="2018-06" db="EMBL/GenBank/DDBJ databases">
        <authorList>
            <consortium name="Pathogen Informatics"/>
            <person name="Doyle S."/>
        </authorList>
    </citation>
    <scope>NUCLEOTIDE SEQUENCE [LARGE SCALE GENOMIC DNA]</scope>
    <source>
        <strain evidence="1 2">NCTC10692</strain>
    </source>
</reference>